<gene>
    <name evidence="1" type="ORF">CKO43_17245</name>
</gene>
<dbReference type="RefSeq" id="WP_200231278.1">
    <property type="nucleotide sequence ID" value="NZ_NRRT01000063.1"/>
</dbReference>
<evidence type="ECO:0000313" key="2">
    <source>
        <dbReference type="Proteomes" id="UP001041814"/>
    </source>
</evidence>
<name>A0ABS1DYA1_RUBGE</name>
<dbReference type="EMBL" id="NRRU01000070">
    <property type="protein sequence ID" value="MBK1714518.1"/>
    <property type="molecule type" value="Genomic_DNA"/>
</dbReference>
<accession>A0ABS1DYA1</accession>
<dbReference type="Proteomes" id="UP001041814">
    <property type="component" value="Unassembled WGS sequence"/>
</dbReference>
<reference evidence="1" key="1">
    <citation type="submission" date="2017-08" db="EMBL/GenBank/DDBJ databases">
        <authorList>
            <person name="Imhoff J.F."/>
            <person name="Rahn T."/>
            <person name="Kuenzel S."/>
            <person name="Neulinger S.C."/>
        </authorList>
    </citation>
    <scope>NUCLEOTIDE SEQUENCE</scope>
    <source>
        <strain evidence="1">IM 151</strain>
    </source>
</reference>
<comment type="caution">
    <text evidence="1">The sequence shown here is derived from an EMBL/GenBank/DDBJ whole genome shotgun (WGS) entry which is preliminary data.</text>
</comment>
<evidence type="ECO:0000313" key="1">
    <source>
        <dbReference type="EMBL" id="MBK1714518.1"/>
    </source>
</evidence>
<sequence>MQTLDEMLSLNLLTPAQHTEIAAWVAHARTPEAIMAMPAPLWRTLELASVLMNVDADLLQPPLLSA</sequence>
<proteinExistence type="predicted"/>
<organism evidence="1 2">
    <name type="scientific">Rubrivivax gelatinosus</name>
    <name type="common">Rhodocyclus gelatinosus</name>
    <name type="synonym">Rhodopseudomonas gelatinosa</name>
    <dbReference type="NCBI Taxonomy" id="28068"/>
    <lineage>
        <taxon>Bacteria</taxon>
        <taxon>Pseudomonadati</taxon>
        <taxon>Pseudomonadota</taxon>
        <taxon>Betaproteobacteria</taxon>
        <taxon>Burkholderiales</taxon>
        <taxon>Sphaerotilaceae</taxon>
        <taxon>Rubrivivax</taxon>
    </lineage>
</organism>
<reference evidence="1" key="2">
    <citation type="journal article" date="2020" name="Microorganisms">
        <title>Osmotic Adaptation and Compatible Solute Biosynthesis of Phototrophic Bacteria as Revealed from Genome Analyses.</title>
        <authorList>
            <person name="Imhoff J.F."/>
            <person name="Rahn T."/>
            <person name="Kunzel S."/>
            <person name="Keller A."/>
            <person name="Neulinger S.C."/>
        </authorList>
    </citation>
    <scope>NUCLEOTIDE SEQUENCE</scope>
    <source>
        <strain evidence="1">IM 151</strain>
    </source>
</reference>
<keyword evidence="2" id="KW-1185">Reference proteome</keyword>
<protein>
    <submittedName>
        <fullName evidence="1">Uncharacterized protein</fullName>
    </submittedName>
</protein>